<evidence type="ECO:0000313" key="1">
    <source>
        <dbReference type="EMBL" id="BBA25803.1"/>
    </source>
</evidence>
<proteinExistence type="predicted"/>
<gene>
    <name evidence="1" type="ORF">TUM10695_00101</name>
</gene>
<sequence length="131" mass="14697">MTVLRENLVLDLHYASETTFGEKVAKLTVVLRDNTTGTEVHTSTLVREGEGESAVYTVGYQNISNATDPLLLKLEAYFRTADKAMFDKLMTRVDKLFTSDLNSNSTWMGQYGLRIVSSAMVDEFIPESVFE</sequence>
<protein>
    <submittedName>
        <fullName evidence="1">Uncharacterized protein</fullName>
    </submittedName>
</protein>
<geneLocation type="plasmid" evidence="1">
    <name>pMTY10695_IncFIB</name>
</geneLocation>
<reference evidence="1" key="1">
    <citation type="journal article" date="2018" name="Antimicrob. Agents Chemother.">
        <title>Molecular Characterization of IMP-1-Producing Enterobacter cloacae Complex Isolates in Tokyo.</title>
        <authorList>
            <person name="Aoki K."/>
            <person name="Harada S."/>
            <person name="Yahara K."/>
            <person name="Ishii Y."/>
            <person name="Motooka D."/>
            <person name="Nakamura S."/>
            <person name="Akeda Y."/>
            <person name="Iida T."/>
            <person name="Tomono K."/>
            <person name="Iwata S."/>
            <person name="Moriya K."/>
            <person name="Tateda K."/>
        </authorList>
    </citation>
    <scope>NUCLEOTIDE SEQUENCE</scope>
    <source>
        <strain evidence="1">TUM10695</strain>
        <plasmid evidence="1">pMTY10695_IncFIB</plasmid>
    </source>
</reference>
<dbReference type="EMBL" id="AP018351">
    <property type="protein sequence ID" value="BBA25803.1"/>
    <property type="molecule type" value="Genomic_DNA"/>
</dbReference>
<keyword evidence="1" id="KW-0614">Plasmid</keyword>
<dbReference type="RefSeq" id="WP_022649934.1">
    <property type="nucleotide sequence ID" value="NZ_AP018351.1"/>
</dbReference>
<name>A0A286NYK8_9ENTR</name>
<dbReference type="AlphaFoldDB" id="A0A286NYK8"/>
<organism evidence="1">
    <name type="scientific">Enterobacter hormaechei</name>
    <dbReference type="NCBI Taxonomy" id="158836"/>
    <lineage>
        <taxon>Bacteria</taxon>
        <taxon>Pseudomonadati</taxon>
        <taxon>Pseudomonadota</taxon>
        <taxon>Gammaproteobacteria</taxon>
        <taxon>Enterobacterales</taxon>
        <taxon>Enterobacteriaceae</taxon>
        <taxon>Enterobacter</taxon>
        <taxon>Enterobacter cloacae complex</taxon>
    </lineage>
</organism>
<accession>A0A286NYK8</accession>